<dbReference type="PATRIC" id="fig|348151.3.peg.1651"/>
<dbReference type="AlphaFoldDB" id="A0A0R2LAV1"/>
<comment type="caution">
    <text evidence="2">The sequence shown here is derived from an EMBL/GenBank/DDBJ whole genome shotgun (WGS) entry which is preliminary data.</text>
</comment>
<reference evidence="1 4" key="2">
    <citation type="submission" date="2019-07" db="EMBL/GenBank/DDBJ databases">
        <title>Whole genome shotgun sequence of Lactobacillus siliginis NBRC 101315.</title>
        <authorList>
            <person name="Hosoyama A."/>
            <person name="Uohara A."/>
            <person name="Ohji S."/>
            <person name="Ichikawa N."/>
        </authorList>
    </citation>
    <scope>NUCLEOTIDE SEQUENCE [LARGE SCALE GENOMIC DNA]</scope>
    <source>
        <strain evidence="1 4">NBRC 101315</strain>
    </source>
</reference>
<reference evidence="2 3" key="1">
    <citation type="journal article" date="2015" name="Genome Announc.">
        <title>Expanding the biotechnology potential of lactobacilli through comparative genomics of 213 strains and associated genera.</title>
        <authorList>
            <person name="Sun Z."/>
            <person name="Harris H.M."/>
            <person name="McCann A."/>
            <person name="Guo C."/>
            <person name="Argimon S."/>
            <person name="Zhang W."/>
            <person name="Yang X."/>
            <person name="Jeffery I.B."/>
            <person name="Cooney J.C."/>
            <person name="Kagawa T.F."/>
            <person name="Liu W."/>
            <person name="Song Y."/>
            <person name="Salvetti E."/>
            <person name="Wrobel A."/>
            <person name="Rasinkangas P."/>
            <person name="Parkhill J."/>
            <person name="Rea M.C."/>
            <person name="O'Sullivan O."/>
            <person name="Ritari J."/>
            <person name="Douillard F.P."/>
            <person name="Paul Ross R."/>
            <person name="Yang R."/>
            <person name="Briner A.E."/>
            <person name="Felis G.E."/>
            <person name="de Vos W.M."/>
            <person name="Barrangou R."/>
            <person name="Klaenhammer T.R."/>
            <person name="Caufield P.W."/>
            <person name="Cui Y."/>
            <person name="Zhang H."/>
            <person name="O'Toole P.W."/>
        </authorList>
    </citation>
    <scope>NUCLEOTIDE SEQUENCE [LARGE SCALE GENOMIC DNA]</scope>
    <source>
        <strain evidence="2 3">DSM 22696</strain>
    </source>
</reference>
<evidence type="ECO:0000313" key="3">
    <source>
        <dbReference type="Proteomes" id="UP000051139"/>
    </source>
</evidence>
<dbReference type="SUPFAM" id="SSF52968">
    <property type="entry name" value="B12-dependent dehydatase associated subunit"/>
    <property type="match status" value="1"/>
</dbReference>
<dbReference type="Gene3D" id="3.40.50.10150">
    <property type="entry name" value="B12-dependent dehydatase associated subunit"/>
    <property type="match status" value="1"/>
</dbReference>
<gene>
    <name evidence="2" type="ORF">IV55_GL001604</name>
    <name evidence="1" type="ORF">LSI01_01680</name>
</gene>
<dbReference type="InterPro" id="IPR010254">
    <property type="entry name" value="B12-dep_deHydtase_bsu"/>
</dbReference>
<organism evidence="2 3">
    <name type="scientific">Furfurilactobacillus siliginis</name>
    <dbReference type="NCBI Taxonomy" id="348151"/>
    <lineage>
        <taxon>Bacteria</taxon>
        <taxon>Bacillati</taxon>
        <taxon>Bacillota</taxon>
        <taxon>Bacilli</taxon>
        <taxon>Lactobacillales</taxon>
        <taxon>Lactobacillaceae</taxon>
        <taxon>Furfurilactobacillus</taxon>
    </lineage>
</organism>
<dbReference type="EMBL" id="JQCB01000005">
    <property type="protein sequence ID" value="KRN96218.1"/>
    <property type="molecule type" value="Genomic_DNA"/>
</dbReference>
<evidence type="ECO:0000313" key="1">
    <source>
        <dbReference type="EMBL" id="GEK27857.1"/>
    </source>
</evidence>
<sequence length="116" mass="12721">MAVEPKILIAGKSSQSVEPLLNGIEEEEIPYQMTDKVSGENTVELAHEASLASQLHVGLATDDQFAYLHLNSLPVDKPLARVALSDKEDLRRLGANAARLVKRVPFKDFERGGEIL</sequence>
<protein>
    <recommendedName>
        <fullName evidence="5">Propanediol dehydratase</fullName>
    </recommendedName>
</protein>
<dbReference type="STRING" id="348151.IV55_GL001604"/>
<dbReference type="Proteomes" id="UP000051139">
    <property type="component" value="Unassembled WGS sequence"/>
</dbReference>
<dbReference type="Proteomes" id="UP000321429">
    <property type="component" value="Unassembled WGS sequence"/>
</dbReference>
<evidence type="ECO:0000313" key="4">
    <source>
        <dbReference type="Proteomes" id="UP000321429"/>
    </source>
</evidence>
<dbReference type="Pfam" id="PF02288">
    <property type="entry name" value="Dehydratase_MU"/>
    <property type="match status" value="1"/>
</dbReference>
<accession>A0A0R2LAV1</accession>
<dbReference type="RefSeq" id="WP_057810049.1">
    <property type="nucleotide sequence ID" value="NZ_BJUD01000002.1"/>
</dbReference>
<evidence type="ECO:0000313" key="2">
    <source>
        <dbReference type="EMBL" id="KRN96218.1"/>
    </source>
</evidence>
<evidence type="ECO:0008006" key="5">
    <source>
        <dbReference type="Google" id="ProtNLM"/>
    </source>
</evidence>
<dbReference type="InterPro" id="IPR003208">
    <property type="entry name" value="Dehydtase/Dehydtase_re"/>
</dbReference>
<dbReference type="OrthoDB" id="308037at2"/>
<proteinExistence type="predicted"/>
<dbReference type="EMBL" id="BJUD01000002">
    <property type="protein sequence ID" value="GEK27857.1"/>
    <property type="molecule type" value="Genomic_DNA"/>
</dbReference>
<name>A0A0R2LAV1_9LACO</name>
<keyword evidence="3" id="KW-1185">Reference proteome</keyword>